<protein>
    <recommendedName>
        <fullName evidence="3">Transposase</fullName>
    </recommendedName>
</protein>
<reference evidence="1 2" key="1">
    <citation type="journal article" date="2015" name="Int. J. Syst. Evol. Microbiol.">
        <title>Amycolatopsis rhabdoformis sp. nov., an actinomycete isolated from a tropical forest soil.</title>
        <authorList>
            <person name="Souza W.R."/>
            <person name="Silva R.E."/>
            <person name="Goodfellow M."/>
            <person name="Busarakam K."/>
            <person name="Figueiro F.S."/>
            <person name="Ferreira D."/>
            <person name="Rodrigues-Filho E."/>
            <person name="Moraes L.A.B."/>
            <person name="Zucchi T.D."/>
        </authorList>
    </citation>
    <scope>NUCLEOTIDE SEQUENCE [LARGE SCALE GENOMIC DNA]</scope>
    <source>
        <strain evidence="1 2">NCIMB 14900</strain>
    </source>
</reference>
<name>A0ABZ1I4H9_9PSEU</name>
<dbReference type="EMBL" id="CP142149">
    <property type="protein sequence ID" value="WSE28682.1"/>
    <property type="molecule type" value="Genomic_DNA"/>
</dbReference>
<proteinExistence type="predicted"/>
<evidence type="ECO:0000313" key="1">
    <source>
        <dbReference type="EMBL" id="WSE28682.1"/>
    </source>
</evidence>
<accession>A0ABZ1I4H9</accession>
<sequence length="62" mass="6664">MPPAIAVDGKSLRGAFARTGDAVVHPLSALTHHDGIVLCQRQVITGTSEITWRQPLLDTRST</sequence>
<dbReference type="RefSeq" id="WP_326567681.1">
    <property type="nucleotide sequence ID" value="NZ_CP142149.1"/>
</dbReference>
<gene>
    <name evidence="1" type="ORF">VSH64_38555</name>
</gene>
<organism evidence="1 2">
    <name type="scientific">Amycolatopsis rhabdoformis</name>
    <dbReference type="NCBI Taxonomy" id="1448059"/>
    <lineage>
        <taxon>Bacteria</taxon>
        <taxon>Bacillati</taxon>
        <taxon>Actinomycetota</taxon>
        <taxon>Actinomycetes</taxon>
        <taxon>Pseudonocardiales</taxon>
        <taxon>Pseudonocardiaceae</taxon>
        <taxon>Amycolatopsis</taxon>
    </lineage>
</organism>
<keyword evidence="2" id="KW-1185">Reference proteome</keyword>
<evidence type="ECO:0008006" key="3">
    <source>
        <dbReference type="Google" id="ProtNLM"/>
    </source>
</evidence>
<evidence type="ECO:0000313" key="2">
    <source>
        <dbReference type="Proteomes" id="UP001330812"/>
    </source>
</evidence>
<dbReference type="Proteomes" id="UP001330812">
    <property type="component" value="Chromosome"/>
</dbReference>